<evidence type="ECO:0000259" key="1">
    <source>
        <dbReference type="Pfam" id="PF17820"/>
    </source>
</evidence>
<reference evidence="2" key="1">
    <citation type="submission" date="2020-01" db="EMBL/GenBank/DDBJ databases">
        <title>Insect and environment-associated Actinomycetes.</title>
        <authorList>
            <person name="Currrie C."/>
            <person name="Chevrette M."/>
            <person name="Carlson C."/>
            <person name="Stubbendieck R."/>
            <person name="Wendt-Pienkowski E."/>
        </authorList>
    </citation>
    <scope>NUCLEOTIDE SEQUENCE</scope>
    <source>
        <strain evidence="2">SID14436</strain>
    </source>
</reference>
<name>A0A6G3QV05_9ACTN</name>
<gene>
    <name evidence="2" type="ORF">G3I53_15085</name>
</gene>
<dbReference type="Gene3D" id="2.30.42.10">
    <property type="match status" value="1"/>
</dbReference>
<feature type="non-terminal residue" evidence="2">
    <location>
        <position position="1"/>
    </location>
</feature>
<feature type="domain" description="PDZ" evidence="1">
    <location>
        <begin position="3"/>
        <end position="53"/>
    </location>
</feature>
<dbReference type="SUPFAM" id="SSF50156">
    <property type="entry name" value="PDZ domain-like"/>
    <property type="match status" value="1"/>
</dbReference>
<comment type="caution">
    <text evidence="2">The sequence shown here is derived from an EMBL/GenBank/DDBJ whole genome shotgun (WGS) entry which is preliminary data.</text>
</comment>
<dbReference type="Pfam" id="PF17820">
    <property type="entry name" value="PDZ_6"/>
    <property type="match status" value="1"/>
</dbReference>
<proteinExistence type="predicted"/>
<dbReference type="RefSeq" id="WP_164438438.1">
    <property type="nucleotide sequence ID" value="NZ_JAAGMD010000434.1"/>
</dbReference>
<evidence type="ECO:0000313" key="2">
    <source>
        <dbReference type="EMBL" id="NEA87329.1"/>
    </source>
</evidence>
<dbReference type="InterPro" id="IPR036034">
    <property type="entry name" value="PDZ_sf"/>
</dbReference>
<accession>A0A6G3QV05</accession>
<dbReference type="EMBL" id="JAAGMD010000434">
    <property type="protein sequence ID" value="NEA87329.1"/>
    <property type="molecule type" value="Genomic_DNA"/>
</dbReference>
<dbReference type="AlphaFoldDB" id="A0A6G3QV05"/>
<dbReference type="InterPro" id="IPR041489">
    <property type="entry name" value="PDZ_6"/>
</dbReference>
<sequence>VVGVHVPGPGYAAGLVRGDVLLAFGTTRIDTAADLARAVARARPGREVVLTVRHRSGAYQQLTAVPGIVT</sequence>
<protein>
    <submittedName>
        <fullName evidence="2">PDZ domain-containing protein</fullName>
    </submittedName>
</protein>
<organism evidence="2">
    <name type="scientific">Streptomyces sp. SID14436</name>
    <dbReference type="NCBI Taxonomy" id="2706070"/>
    <lineage>
        <taxon>Bacteria</taxon>
        <taxon>Bacillati</taxon>
        <taxon>Actinomycetota</taxon>
        <taxon>Actinomycetes</taxon>
        <taxon>Kitasatosporales</taxon>
        <taxon>Streptomycetaceae</taxon>
        <taxon>Streptomyces</taxon>
    </lineage>
</organism>